<dbReference type="SUPFAM" id="SSF53590">
    <property type="entry name" value="Nucleoside hydrolase"/>
    <property type="match status" value="1"/>
</dbReference>
<name>A0A1R4JI51_9ACTN</name>
<dbReference type="OrthoDB" id="9797882at2"/>
<dbReference type="InterPro" id="IPR001910">
    <property type="entry name" value="Inosine/uridine_hydrolase_dom"/>
</dbReference>
<reference evidence="4 5" key="1">
    <citation type="submission" date="2017-02" db="EMBL/GenBank/DDBJ databases">
        <authorList>
            <person name="Peterson S.W."/>
        </authorList>
    </citation>
    <scope>NUCLEOTIDE SEQUENCE [LARGE SCALE GENOMIC DNA]</scope>
    <source>
        <strain evidence="4 5">LSP_Lj1</strain>
    </source>
</reference>
<dbReference type="InterPro" id="IPR023186">
    <property type="entry name" value="IUNH"/>
</dbReference>
<keyword evidence="2 4" id="KW-0326">Glycosidase</keyword>
<dbReference type="GO" id="GO:0005829">
    <property type="term" value="C:cytosol"/>
    <property type="evidence" value="ECO:0007669"/>
    <property type="project" value="TreeGrafter"/>
</dbReference>
<evidence type="ECO:0000256" key="1">
    <source>
        <dbReference type="ARBA" id="ARBA00022801"/>
    </source>
</evidence>
<accession>A0A1R4JI51</accession>
<dbReference type="RefSeq" id="WP_094764568.1">
    <property type="nucleotide sequence ID" value="NZ_FUKQ01000032.1"/>
</dbReference>
<protein>
    <submittedName>
        <fullName evidence="4">Inosine-uridine preferring nucleoside hydrolase</fullName>
        <ecNumber evidence="4">3.2.2.1</ecNumber>
    </submittedName>
</protein>
<feature type="domain" description="Inosine/uridine-preferring nucleoside hydrolase" evidence="3">
    <location>
        <begin position="3"/>
        <end position="324"/>
    </location>
</feature>
<dbReference type="PANTHER" id="PTHR12304">
    <property type="entry name" value="INOSINE-URIDINE PREFERRING NUCLEOSIDE HYDROLASE"/>
    <property type="match status" value="1"/>
</dbReference>
<proteinExistence type="predicted"/>
<dbReference type="Proteomes" id="UP000188342">
    <property type="component" value="Unassembled WGS sequence"/>
</dbReference>
<dbReference type="EC" id="3.2.2.1" evidence="4"/>
<evidence type="ECO:0000313" key="4">
    <source>
        <dbReference type="EMBL" id="SJN31614.1"/>
    </source>
</evidence>
<dbReference type="GO" id="GO:0006152">
    <property type="term" value="P:purine nucleoside catabolic process"/>
    <property type="evidence" value="ECO:0007669"/>
    <property type="project" value="TreeGrafter"/>
</dbReference>
<dbReference type="AlphaFoldDB" id="A0A1R4JI51"/>
<evidence type="ECO:0000259" key="3">
    <source>
        <dbReference type="Pfam" id="PF01156"/>
    </source>
</evidence>
<dbReference type="EMBL" id="FUKQ01000032">
    <property type="protein sequence ID" value="SJN31614.1"/>
    <property type="molecule type" value="Genomic_DNA"/>
</dbReference>
<keyword evidence="1 4" id="KW-0378">Hydrolase</keyword>
<sequence>MKILADVDTGIDDACALLQLCGCPDVELVGVTTTSGNTTAQQAALNTLAVLDMAGFPGVEVAVGTPRPLRRPLATTPETHGPGGIGYAALADLTSRLGRRPWLELWREALTSHPGEVTLLVTGPLTNLAVALEEIPDLPDLVSGIVIMGGCFWHLGNTTPTAEWNTWCDPDAAKRVFAHFEGLEESQLPVLCATEMTERIEYTPVLLDTLLARCGAAPAGLHPDRPRVDAPQAVTGKPVLDLLSDALRFYFEFHHDHDQGYVAHLHDLFAAQVATGRARVQTVATVVDVEAASDLLRGTMVRDDRGIWGRRPTARVVVDNHPAEVFEEFARALATLTGVEAHLP</sequence>
<dbReference type="PANTHER" id="PTHR12304:SF4">
    <property type="entry name" value="URIDINE NUCLEOSIDASE"/>
    <property type="match status" value="1"/>
</dbReference>
<organism evidence="4 5">
    <name type="scientific">Luteococcus japonicus LSP_Lj1</name>
    <dbReference type="NCBI Taxonomy" id="1255658"/>
    <lineage>
        <taxon>Bacteria</taxon>
        <taxon>Bacillati</taxon>
        <taxon>Actinomycetota</taxon>
        <taxon>Actinomycetes</taxon>
        <taxon>Propionibacteriales</taxon>
        <taxon>Propionibacteriaceae</taxon>
        <taxon>Luteococcus</taxon>
    </lineage>
</organism>
<keyword evidence="5" id="KW-1185">Reference proteome</keyword>
<evidence type="ECO:0000256" key="2">
    <source>
        <dbReference type="ARBA" id="ARBA00023295"/>
    </source>
</evidence>
<dbReference type="InterPro" id="IPR036452">
    <property type="entry name" value="Ribo_hydro-like"/>
</dbReference>
<dbReference type="STRING" id="1255658.FM114_07595"/>
<dbReference type="GO" id="GO:0008477">
    <property type="term" value="F:purine nucleosidase activity"/>
    <property type="evidence" value="ECO:0007669"/>
    <property type="project" value="UniProtKB-EC"/>
</dbReference>
<dbReference type="Pfam" id="PF01156">
    <property type="entry name" value="IU_nuc_hydro"/>
    <property type="match status" value="1"/>
</dbReference>
<gene>
    <name evidence="4" type="ORF">FM114_07595</name>
</gene>
<dbReference type="Gene3D" id="3.90.245.10">
    <property type="entry name" value="Ribonucleoside hydrolase-like"/>
    <property type="match status" value="1"/>
</dbReference>
<evidence type="ECO:0000313" key="5">
    <source>
        <dbReference type="Proteomes" id="UP000188342"/>
    </source>
</evidence>